<keyword evidence="1" id="KW-0472">Membrane</keyword>
<dbReference type="Proteomes" id="UP000245938">
    <property type="component" value="Unassembled WGS sequence"/>
</dbReference>
<evidence type="ECO:0008006" key="4">
    <source>
        <dbReference type="Google" id="ProtNLM"/>
    </source>
</evidence>
<reference evidence="2 3" key="1">
    <citation type="submission" date="2018-05" db="EMBL/GenBank/DDBJ databases">
        <title>Kurthia sibirica genome sequence.</title>
        <authorList>
            <person name="Maclea K.S."/>
            <person name="Goen A.E."/>
        </authorList>
    </citation>
    <scope>NUCLEOTIDE SEQUENCE [LARGE SCALE GENOMIC DNA]</scope>
    <source>
        <strain evidence="2 3">ATCC 49154</strain>
    </source>
</reference>
<feature type="transmembrane region" description="Helical" evidence="1">
    <location>
        <begin position="9"/>
        <end position="27"/>
    </location>
</feature>
<evidence type="ECO:0000313" key="2">
    <source>
        <dbReference type="EMBL" id="PWI25276.1"/>
    </source>
</evidence>
<dbReference type="EMBL" id="QFVR01000010">
    <property type="protein sequence ID" value="PWI25276.1"/>
    <property type="molecule type" value="Genomic_DNA"/>
</dbReference>
<feature type="transmembrane region" description="Helical" evidence="1">
    <location>
        <begin position="72"/>
        <end position="90"/>
    </location>
</feature>
<gene>
    <name evidence="2" type="ORF">DEX24_09140</name>
</gene>
<keyword evidence="1" id="KW-1133">Transmembrane helix</keyword>
<feature type="transmembrane region" description="Helical" evidence="1">
    <location>
        <begin position="102"/>
        <end position="124"/>
    </location>
</feature>
<evidence type="ECO:0000256" key="1">
    <source>
        <dbReference type="SAM" id="Phobius"/>
    </source>
</evidence>
<organism evidence="2 3">
    <name type="scientific">Kurthia sibirica</name>
    <dbReference type="NCBI Taxonomy" id="202750"/>
    <lineage>
        <taxon>Bacteria</taxon>
        <taxon>Bacillati</taxon>
        <taxon>Bacillota</taxon>
        <taxon>Bacilli</taxon>
        <taxon>Bacillales</taxon>
        <taxon>Caryophanaceae</taxon>
        <taxon>Kurthia</taxon>
    </lineage>
</organism>
<name>A0A2U3AL56_9BACL</name>
<dbReference type="OrthoDB" id="2453134at2"/>
<protein>
    <recommendedName>
        <fullName evidence="4">Permease</fullName>
    </recommendedName>
</protein>
<keyword evidence="3" id="KW-1185">Reference proteome</keyword>
<accession>A0A2U3AL56</accession>
<proteinExistence type="predicted"/>
<dbReference type="AlphaFoldDB" id="A0A2U3AL56"/>
<sequence>MKKVYQNQLNYLFLALIMIPMGSYSSYSSLASGEFPQGMTIVFLGVSALMMSYLSPHLFPRDERAEKLIGKAMTYNFYAIALVIILLLMLDLLLENVEVTKMQFIAVLISVMSITPTTVMVFCVKEANR</sequence>
<evidence type="ECO:0000313" key="3">
    <source>
        <dbReference type="Proteomes" id="UP000245938"/>
    </source>
</evidence>
<keyword evidence="1" id="KW-0812">Transmembrane</keyword>
<comment type="caution">
    <text evidence="2">The sequence shown here is derived from an EMBL/GenBank/DDBJ whole genome shotgun (WGS) entry which is preliminary data.</text>
</comment>
<feature type="transmembrane region" description="Helical" evidence="1">
    <location>
        <begin position="39"/>
        <end position="60"/>
    </location>
</feature>
<dbReference type="RefSeq" id="WP_109306124.1">
    <property type="nucleotide sequence ID" value="NZ_BJUF01000094.1"/>
</dbReference>